<reference evidence="1 2" key="1">
    <citation type="journal article" date="2023" name="Mol. Biol. Evol.">
        <title>Genomics of Secondarily Temperate Adaptation in the Only Non-Antarctic Icefish.</title>
        <authorList>
            <person name="Rivera-Colon A.G."/>
            <person name="Rayamajhi N."/>
            <person name="Minhas B.F."/>
            <person name="Madrigal G."/>
            <person name="Bilyk K.T."/>
            <person name="Yoon V."/>
            <person name="Hune M."/>
            <person name="Gregory S."/>
            <person name="Cheng C.H.C."/>
            <person name="Catchen J.M."/>
        </authorList>
    </citation>
    <scope>NUCLEOTIDE SEQUENCE [LARGE SCALE GENOMIC DNA]</scope>
    <source>
        <tissue evidence="1">White muscle</tissue>
    </source>
</reference>
<name>A0AAN8DML9_CHAGU</name>
<protein>
    <submittedName>
        <fullName evidence="1">Uncharacterized protein</fullName>
    </submittedName>
</protein>
<comment type="caution">
    <text evidence="1">The sequence shown here is derived from an EMBL/GenBank/DDBJ whole genome shotgun (WGS) entry which is preliminary data.</text>
</comment>
<gene>
    <name evidence="1" type="ORF">CgunFtcFv8_017141</name>
</gene>
<evidence type="ECO:0000313" key="2">
    <source>
        <dbReference type="Proteomes" id="UP001331515"/>
    </source>
</evidence>
<dbReference type="Proteomes" id="UP001331515">
    <property type="component" value="Unassembled WGS sequence"/>
</dbReference>
<sequence>MRGHVRRQDVVASYFSSFQSNASCCWTPSEAEGLHASAETLSHQGRSRIQTARSATVARKGKWASLNLRSHTLIYSEGPELFCGTKSIQH</sequence>
<organism evidence="1 2">
    <name type="scientific">Champsocephalus gunnari</name>
    <name type="common">Mackerel icefish</name>
    <dbReference type="NCBI Taxonomy" id="52237"/>
    <lineage>
        <taxon>Eukaryota</taxon>
        <taxon>Metazoa</taxon>
        <taxon>Chordata</taxon>
        <taxon>Craniata</taxon>
        <taxon>Vertebrata</taxon>
        <taxon>Euteleostomi</taxon>
        <taxon>Actinopterygii</taxon>
        <taxon>Neopterygii</taxon>
        <taxon>Teleostei</taxon>
        <taxon>Neoteleostei</taxon>
        <taxon>Acanthomorphata</taxon>
        <taxon>Eupercaria</taxon>
        <taxon>Perciformes</taxon>
        <taxon>Notothenioidei</taxon>
        <taxon>Channichthyidae</taxon>
        <taxon>Champsocephalus</taxon>
    </lineage>
</organism>
<evidence type="ECO:0000313" key="1">
    <source>
        <dbReference type="EMBL" id="KAK5924535.1"/>
    </source>
</evidence>
<keyword evidence="2" id="KW-1185">Reference proteome</keyword>
<accession>A0AAN8DML9</accession>
<dbReference type="AlphaFoldDB" id="A0AAN8DML9"/>
<dbReference type="EMBL" id="JAURVH010001520">
    <property type="protein sequence ID" value="KAK5924535.1"/>
    <property type="molecule type" value="Genomic_DNA"/>
</dbReference>
<proteinExistence type="predicted"/>